<dbReference type="PANTHER" id="PTHR45986:SF1">
    <property type="entry name" value="ZINC FINGER MATRIN-TYPE PROTEIN 2"/>
    <property type="match status" value="1"/>
</dbReference>
<dbReference type="SMART" id="SM00451">
    <property type="entry name" value="ZnF_U1"/>
    <property type="match status" value="1"/>
</dbReference>
<organism evidence="7 8">
    <name type="scientific">Pristionchus fissidentatus</name>
    <dbReference type="NCBI Taxonomy" id="1538716"/>
    <lineage>
        <taxon>Eukaryota</taxon>
        <taxon>Metazoa</taxon>
        <taxon>Ecdysozoa</taxon>
        <taxon>Nematoda</taxon>
        <taxon>Chromadorea</taxon>
        <taxon>Rhabditida</taxon>
        <taxon>Rhabditina</taxon>
        <taxon>Diplogasteromorpha</taxon>
        <taxon>Diplogasteroidea</taxon>
        <taxon>Neodiplogasteridae</taxon>
        <taxon>Pristionchus</taxon>
    </lineage>
</organism>
<dbReference type="GO" id="GO:0046540">
    <property type="term" value="C:U4/U6 x U5 tri-snRNP complex"/>
    <property type="evidence" value="ECO:0007669"/>
    <property type="project" value="TreeGrafter"/>
</dbReference>
<keyword evidence="2" id="KW-0863">Zinc-finger</keyword>
<feature type="domain" description="U1-type" evidence="6">
    <location>
        <begin position="85"/>
        <end position="119"/>
    </location>
</feature>
<feature type="region of interest" description="Disordered" evidence="5">
    <location>
        <begin position="1"/>
        <end position="22"/>
    </location>
</feature>
<feature type="compositionally biased region" description="Gly residues" evidence="5">
    <location>
        <begin position="197"/>
        <end position="208"/>
    </location>
</feature>
<dbReference type="EMBL" id="BTSY01000003">
    <property type="protein sequence ID" value="GMT21044.1"/>
    <property type="molecule type" value="Genomic_DNA"/>
</dbReference>
<dbReference type="InterPro" id="IPR022755">
    <property type="entry name" value="Znf_C2H2_jaz"/>
</dbReference>
<evidence type="ECO:0000313" key="7">
    <source>
        <dbReference type="EMBL" id="GMT21044.1"/>
    </source>
</evidence>
<dbReference type="FunFam" id="3.30.160.60:FF:002461">
    <property type="entry name" value="Zinc finger matrin-type protein 2"/>
    <property type="match status" value="1"/>
</dbReference>
<evidence type="ECO:0000313" key="8">
    <source>
        <dbReference type="Proteomes" id="UP001432322"/>
    </source>
</evidence>
<accession>A0AAV5VRP4</accession>
<proteinExistence type="predicted"/>
<evidence type="ECO:0000256" key="5">
    <source>
        <dbReference type="SAM" id="MobiDB-lite"/>
    </source>
</evidence>
<name>A0AAV5VRP4_9BILA</name>
<comment type="caution">
    <text evidence="7">The sequence shown here is derived from an EMBL/GenBank/DDBJ whole genome shotgun (WGS) entry which is preliminary data.</text>
</comment>
<dbReference type="GO" id="GO:0005681">
    <property type="term" value="C:spliceosomal complex"/>
    <property type="evidence" value="ECO:0007669"/>
    <property type="project" value="InterPro"/>
</dbReference>
<dbReference type="InterPro" id="IPR003604">
    <property type="entry name" value="Matrin/U1-like-C_Znf_C2H2"/>
</dbReference>
<keyword evidence="8" id="KW-1185">Reference proteome</keyword>
<dbReference type="GO" id="GO:0008270">
    <property type="term" value="F:zinc ion binding"/>
    <property type="evidence" value="ECO:0007669"/>
    <property type="project" value="UniProtKB-KW"/>
</dbReference>
<dbReference type="PANTHER" id="PTHR45986">
    <property type="entry name" value="ZINC FINGER MATRIN-TYPE PROTEIN 2"/>
    <property type="match status" value="1"/>
</dbReference>
<keyword evidence="4" id="KW-0539">Nucleus</keyword>
<evidence type="ECO:0000256" key="1">
    <source>
        <dbReference type="ARBA" id="ARBA00022723"/>
    </source>
</evidence>
<keyword evidence="3" id="KW-0862">Zinc</keyword>
<reference evidence="7" key="1">
    <citation type="submission" date="2023-10" db="EMBL/GenBank/DDBJ databases">
        <title>Genome assembly of Pristionchus species.</title>
        <authorList>
            <person name="Yoshida K."/>
            <person name="Sommer R.J."/>
        </authorList>
    </citation>
    <scope>NUCLEOTIDE SEQUENCE</scope>
    <source>
        <strain evidence="7">RS5133</strain>
    </source>
</reference>
<dbReference type="Proteomes" id="UP001432322">
    <property type="component" value="Unassembled WGS sequence"/>
</dbReference>
<dbReference type="SUPFAM" id="SSF57667">
    <property type="entry name" value="beta-beta-alpha zinc fingers"/>
    <property type="match status" value="1"/>
</dbReference>
<evidence type="ECO:0000256" key="2">
    <source>
        <dbReference type="ARBA" id="ARBA00022771"/>
    </source>
</evidence>
<feature type="compositionally biased region" description="Acidic residues" evidence="5">
    <location>
        <begin position="149"/>
        <end position="159"/>
    </location>
</feature>
<evidence type="ECO:0000256" key="3">
    <source>
        <dbReference type="ARBA" id="ARBA00022833"/>
    </source>
</evidence>
<dbReference type="Pfam" id="PF12171">
    <property type="entry name" value="zf-C2H2_jaz"/>
    <property type="match status" value="1"/>
</dbReference>
<feature type="non-terminal residue" evidence="7">
    <location>
        <position position="1"/>
    </location>
</feature>
<feature type="compositionally biased region" description="Basic and acidic residues" evidence="5">
    <location>
        <begin position="160"/>
        <end position="172"/>
    </location>
</feature>
<evidence type="ECO:0000256" key="4">
    <source>
        <dbReference type="ARBA" id="ARBA00023242"/>
    </source>
</evidence>
<dbReference type="GO" id="GO:0003676">
    <property type="term" value="F:nucleic acid binding"/>
    <property type="evidence" value="ECO:0007669"/>
    <property type="project" value="InterPro"/>
</dbReference>
<protein>
    <recommendedName>
        <fullName evidence="6">U1-type domain-containing protein</fullName>
    </recommendedName>
</protein>
<dbReference type="InterPro" id="IPR036236">
    <property type="entry name" value="Znf_C2H2_sf"/>
</dbReference>
<dbReference type="AlphaFoldDB" id="A0AAV5VRP4"/>
<feature type="region of interest" description="Disordered" evidence="5">
    <location>
        <begin position="146"/>
        <end position="208"/>
    </location>
</feature>
<dbReference type="Gene3D" id="3.30.160.60">
    <property type="entry name" value="Classic Zinc Finger"/>
    <property type="match status" value="1"/>
</dbReference>
<dbReference type="GO" id="GO:0000398">
    <property type="term" value="P:mRNA splicing, via spliceosome"/>
    <property type="evidence" value="ECO:0007669"/>
    <property type="project" value="InterPro"/>
</dbReference>
<dbReference type="InterPro" id="IPR040107">
    <property type="entry name" value="Snu23"/>
</dbReference>
<gene>
    <name evidence="7" type="ORF">PFISCL1PPCAC_12341</name>
</gene>
<sequence>AGMSFYDKQGASTSGPGFRRTWDTKEYEAKAMERLNAERDEAEGKAPKGPRIKRELLQSRDYKVDLESKIGKAVVINKATPSAETGGYYCDVCDCTVKDSINFLDHINGKNHQKNMGMSMKVKKSTVEEVKERLLVKKIEREQARFEANAEEQAEDVKEEEARLADHKAVKRENRKRKKEKEDAAEEMDPEMAAMMGFGGFGGSKKNK</sequence>
<keyword evidence="1" id="KW-0479">Metal-binding</keyword>
<evidence type="ECO:0000259" key="6">
    <source>
        <dbReference type="SMART" id="SM00451"/>
    </source>
</evidence>